<evidence type="ECO:0000256" key="1">
    <source>
        <dbReference type="SAM" id="MobiDB-lite"/>
    </source>
</evidence>
<dbReference type="RefSeq" id="WP_190192423.1">
    <property type="nucleotide sequence ID" value="NZ_BMVU01000026.1"/>
</dbReference>
<protein>
    <recommendedName>
        <fullName evidence="4">Serine/threonine protein kinase</fullName>
    </recommendedName>
</protein>
<reference evidence="2" key="1">
    <citation type="journal article" date="2014" name="Int. J. Syst. Evol. Microbiol.">
        <title>Complete genome sequence of Corynebacterium casei LMG S-19264T (=DSM 44701T), isolated from a smear-ripened cheese.</title>
        <authorList>
            <consortium name="US DOE Joint Genome Institute (JGI-PGF)"/>
            <person name="Walter F."/>
            <person name="Albersmeier A."/>
            <person name="Kalinowski J."/>
            <person name="Ruckert C."/>
        </authorList>
    </citation>
    <scope>NUCLEOTIDE SEQUENCE</scope>
    <source>
        <strain evidence="2">JCM 4790</strain>
    </source>
</reference>
<comment type="caution">
    <text evidence="2">The sequence shown here is derived from an EMBL/GenBank/DDBJ whole genome shotgun (WGS) entry which is preliminary data.</text>
</comment>
<feature type="compositionally biased region" description="Basic residues" evidence="1">
    <location>
        <begin position="182"/>
        <end position="191"/>
    </location>
</feature>
<feature type="compositionally biased region" description="Basic residues" evidence="1">
    <location>
        <begin position="162"/>
        <end position="172"/>
    </location>
</feature>
<organism evidence="2 3">
    <name type="scientific">Streptomyces minutiscleroticus</name>
    <dbReference type="NCBI Taxonomy" id="68238"/>
    <lineage>
        <taxon>Bacteria</taxon>
        <taxon>Bacillati</taxon>
        <taxon>Actinomycetota</taxon>
        <taxon>Actinomycetes</taxon>
        <taxon>Kitasatosporales</taxon>
        <taxon>Streptomycetaceae</taxon>
        <taxon>Streptomyces</taxon>
    </lineage>
</organism>
<evidence type="ECO:0000313" key="2">
    <source>
        <dbReference type="EMBL" id="GGX88934.1"/>
    </source>
</evidence>
<evidence type="ECO:0000313" key="3">
    <source>
        <dbReference type="Proteomes" id="UP000619244"/>
    </source>
</evidence>
<accession>A0A918NRI1</accession>
<feature type="region of interest" description="Disordered" evidence="1">
    <location>
        <begin position="119"/>
        <end position="208"/>
    </location>
</feature>
<sequence>MPRPAARWRLGAQPRPLVHAALESVLDAHLAVEEAGSVAVGPYDGCMLYDFDAHRMVLCDLDEYRPGPFVLAADRLPGSRRCMAPETFVRGAPIDIRTTVFVLGRAIRLLLDTGDEEDRWRAGRPASGRSSGRRPPPLRSTVPRPSAPSPMRGGRCPDGRDHRRPPRVRSRVAGHVPDGRSLRRAVRRRRREDRSPYLGTARNVPWVS</sequence>
<keyword evidence="3" id="KW-1185">Reference proteome</keyword>
<proteinExistence type="predicted"/>
<dbReference type="AlphaFoldDB" id="A0A918NRI1"/>
<reference evidence="2" key="2">
    <citation type="submission" date="2020-09" db="EMBL/GenBank/DDBJ databases">
        <authorList>
            <person name="Sun Q."/>
            <person name="Ohkuma M."/>
        </authorList>
    </citation>
    <scope>NUCLEOTIDE SEQUENCE</scope>
    <source>
        <strain evidence="2">JCM 4790</strain>
    </source>
</reference>
<name>A0A918NRI1_9ACTN</name>
<gene>
    <name evidence="2" type="ORF">GCM10010358_48710</name>
</gene>
<dbReference type="Proteomes" id="UP000619244">
    <property type="component" value="Unassembled WGS sequence"/>
</dbReference>
<dbReference type="EMBL" id="BMVU01000026">
    <property type="protein sequence ID" value="GGX88934.1"/>
    <property type="molecule type" value="Genomic_DNA"/>
</dbReference>
<evidence type="ECO:0008006" key="4">
    <source>
        <dbReference type="Google" id="ProtNLM"/>
    </source>
</evidence>